<sequence>MEIEQLVYETLLQASSQHPDMLKPAEQKLKEWEVEPGFYSVLFRIFSNQSLDLNVRWMSILCFKQGVEKYWRKNIQHGISEEEKVNLRKMLLTNLSEPVPRLATQVSVIIGRVARLDWPYDWEDLMPELIERIKYDPQNRALLSMHHVVKSLAGKRLYDSIRLFQDASSQLFPNFYNHWEQRTDAFIKEMEQGNISHSVAKLLEDAFYTQKILSNFVLYGFKSPYPNDVKQFILAIFNKVRPIIACRVYYPDLVEKFVCRMFKMLMAILEDHPAEYLDFIQPTVELAYFYGFTVDGNTVVFERFLIQLFNLTKLILICPQYKLPRTNGPICQMDENAKRISALAVQHKASVFKSDRLMIMCQQLIYKYFLLTPAELEIWDSDPEMFATDEVGEYWKYNLKACTESLFMSLFHEFRELLTPRLAATIESNREFVDPNNLEAVLKKDAIYNAFGLTAFEMFDIINFDDWFNTTLRQELMETHGHSRVLKRRVAWLIGQWLTVRLNPEYRPELYNILIGLLNPEQDMAVRLAATSTLRCAIDDFDFSSEHFIEYLEPMAFSLYKLLVSVRECDTKLNVLHVMSFMVERLGPMVEPYFDSLLQYLPKLWTDSDDHHMLRCAIISTLTQIVRAIRTKSAELTPFLVPIIRYSLDIKEKAYIYLQEDGLELLLSYIESCATYNDDMLSLINYLLPLLDYSTEHLKTGLMILEAYVLIAPDRVISEYGTQLFNLTTSLMNDLKDEGIVCILSLYETIIKVNLPQTIELMMVVLGQNLKCLCSGEIGLAVNSCRLSLISRVILNDSSIFIKVVEHLCITENGNLMHFDNVLNRIIEVWLERMNQIVQNDRRKLLGLALASLLTCQKKPILELFKEILTVCVETLNDIMRKTDEGIYADVICSNSSMLMTDDCSNVSSRANSECEYQYETEHNERQRCLSLKDPVHCIPFHKYLQSQLLALQNQIGEHQFQSVLISKVDSDILEQLYLYM</sequence>
<dbReference type="SUPFAM" id="SSF48371">
    <property type="entry name" value="ARM repeat"/>
    <property type="match status" value="1"/>
</dbReference>
<dbReference type="GO" id="GO:0031267">
    <property type="term" value="F:small GTPase binding"/>
    <property type="evidence" value="ECO:0007669"/>
    <property type="project" value="InterPro"/>
</dbReference>
<dbReference type="Proteomes" id="UP001154329">
    <property type="component" value="Chromosome 4"/>
</dbReference>
<evidence type="ECO:0000313" key="6">
    <source>
        <dbReference type="EMBL" id="CAH1737854.1"/>
    </source>
</evidence>
<dbReference type="AlphaFoldDB" id="A0A9P0JE44"/>
<dbReference type="SMART" id="SM00913">
    <property type="entry name" value="IBN_N"/>
    <property type="match status" value="1"/>
</dbReference>
<reference evidence="6" key="1">
    <citation type="submission" date="2022-02" db="EMBL/GenBank/DDBJ databases">
        <authorList>
            <person name="King R."/>
        </authorList>
    </citation>
    <scope>NUCLEOTIDE SEQUENCE</scope>
</reference>
<dbReference type="GO" id="GO:0005635">
    <property type="term" value="C:nuclear envelope"/>
    <property type="evidence" value="ECO:0007669"/>
    <property type="project" value="TreeGrafter"/>
</dbReference>
<dbReference type="Pfam" id="PF03810">
    <property type="entry name" value="IBN_N"/>
    <property type="match status" value="1"/>
</dbReference>
<evidence type="ECO:0000256" key="1">
    <source>
        <dbReference type="ARBA" id="ARBA00004123"/>
    </source>
</evidence>
<dbReference type="PANTHER" id="PTHR10997:SF7">
    <property type="entry name" value="IMPORTIN-11"/>
    <property type="match status" value="1"/>
</dbReference>
<evidence type="ECO:0000256" key="4">
    <source>
        <dbReference type="ARBA" id="ARBA00023242"/>
    </source>
</evidence>
<feature type="domain" description="Importin N-terminal" evidence="5">
    <location>
        <begin position="25"/>
        <end position="97"/>
    </location>
</feature>
<dbReference type="InterPro" id="IPR011989">
    <property type="entry name" value="ARM-like"/>
</dbReference>
<protein>
    <recommendedName>
        <fullName evidence="5">Importin N-terminal domain-containing protein</fullName>
    </recommendedName>
</protein>
<organism evidence="6 7">
    <name type="scientific">Aphis gossypii</name>
    <name type="common">Cotton aphid</name>
    <dbReference type="NCBI Taxonomy" id="80765"/>
    <lineage>
        <taxon>Eukaryota</taxon>
        <taxon>Metazoa</taxon>
        <taxon>Ecdysozoa</taxon>
        <taxon>Arthropoda</taxon>
        <taxon>Hexapoda</taxon>
        <taxon>Insecta</taxon>
        <taxon>Pterygota</taxon>
        <taxon>Neoptera</taxon>
        <taxon>Paraneoptera</taxon>
        <taxon>Hemiptera</taxon>
        <taxon>Sternorrhyncha</taxon>
        <taxon>Aphidomorpha</taxon>
        <taxon>Aphidoidea</taxon>
        <taxon>Aphididae</taxon>
        <taxon>Aphidini</taxon>
        <taxon>Aphis</taxon>
        <taxon>Aphis</taxon>
    </lineage>
</organism>
<dbReference type="Pfam" id="PF25758">
    <property type="entry name" value="TPR_IPO11"/>
    <property type="match status" value="1"/>
</dbReference>
<dbReference type="Gene3D" id="1.25.10.10">
    <property type="entry name" value="Leucine-rich Repeat Variant"/>
    <property type="match status" value="1"/>
</dbReference>
<dbReference type="GO" id="GO:0005829">
    <property type="term" value="C:cytosol"/>
    <property type="evidence" value="ECO:0007669"/>
    <property type="project" value="TreeGrafter"/>
</dbReference>
<accession>A0A9P0JE44</accession>
<comment type="subcellular location">
    <subcellularLocation>
        <location evidence="1">Nucleus</location>
    </subcellularLocation>
</comment>
<keyword evidence="7" id="KW-1185">Reference proteome</keyword>
<dbReference type="InterPro" id="IPR001494">
    <property type="entry name" value="Importin-beta_N"/>
</dbReference>
<dbReference type="PROSITE" id="PS50166">
    <property type="entry name" value="IMPORTIN_B_NT"/>
    <property type="match status" value="1"/>
</dbReference>
<comment type="similarity">
    <text evidence="2">Belongs to the importin beta family.</text>
</comment>
<name>A0A9P0JE44_APHGO</name>
<dbReference type="GO" id="GO:0006606">
    <property type="term" value="P:protein import into nucleus"/>
    <property type="evidence" value="ECO:0007669"/>
    <property type="project" value="TreeGrafter"/>
</dbReference>
<evidence type="ECO:0000259" key="5">
    <source>
        <dbReference type="PROSITE" id="PS50166"/>
    </source>
</evidence>
<dbReference type="InterPro" id="IPR016024">
    <property type="entry name" value="ARM-type_fold"/>
</dbReference>
<evidence type="ECO:0000256" key="3">
    <source>
        <dbReference type="ARBA" id="ARBA00022448"/>
    </source>
</evidence>
<evidence type="ECO:0000313" key="7">
    <source>
        <dbReference type="Proteomes" id="UP001154329"/>
    </source>
</evidence>
<keyword evidence="4" id="KW-0539">Nucleus</keyword>
<evidence type="ECO:0000256" key="2">
    <source>
        <dbReference type="ARBA" id="ARBA00007991"/>
    </source>
</evidence>
<dbReference type="PANTHER" id="PTHR10997">
    <property type="entry name" value="IMPORTIN-7, 8, 11"/>
    <property type="match status" value="1"/>
</dbReference>
<keyword evidence="3" id="KW-0813">Transport</keyword>
<gene>
    <name evidence="6" type="ORF">APHIGO_LOCUS11291</name>
</gene>
<dbReference type="EMBL" id="OU899037">
    <property type="protein sequence ID" value="CAH1737854.1"/>
    <property type="molecule type" value="Genomic_DNA"/>
</dbReference>
<reference evidence="6" key="2">
    <citation type="submission" date="2022-10" db="EMBL/GenBank/DDBJ databases">
        <authorList>
            <consortium name="ENA_rothamsted_submissions"/>
            <consortium name="culmorum"/>
            <person name="King R."/>
        </authorList>
    </citation>
    <scope>NUCLEOTIDE SEQUENCE</scope>
</reference>
<dbReference type="InterPro" id="IPR058669">
    <property type="entry name" value="TPR_IPO7/11-like"/>
</dbReference>
<proteinExistence type="inferred from homology"/>